<dbReference type="OMA" id="KTNTIIC"/>
<keyword evidence="2" id="KW-0808">Transferase</keyword>
<dbReference type="SUPFAM" id="SSF56112">
    <property type="entry name" value="Protein kinase-like (PK-like)"/>
    <property type="match status" value="1"/>
</dbReference>
<dbReference type="InterPro" id="IPR016024">
    <property type="entry name" value="ARM-type_fold"/>
</dbReference>
<keyword evidence="2" id="KW-0418">Kinase</keyword>
<name>A0A1J1GZ24_PLAGA</name>
<evidence type="ECO:0000256" key="1">
    <source>
        <dbReference type="PROSITE-ProRule" id="PRU00103"/>
    </source>
</evidence>
<dbReference type="InterPro" id="IPR051177">
    <property type="entry name" value="CIK-Related_Protein"/>
</dbReference>
<dbReference type="EMBL" id="CVMV01000117">
    <property type="protein sequence ID" value="CRG97813.1"/>
    <property type="molecule type" value="Genomic_DNA"/>
</dbReference>
<protein>
    <submittedName>
        <fullName evidence="2">Protein kinase, putative</fullName>
    </submittedName>
</protein>
<evidence type="ECO:0000313" key="3">
    <source>
        <dbReference type="Proteomes" id="UP000220797"/>
    </source>
</evidence>
<feature type="repeat" description="HEAT" evidence="1">
    <location>
        <begin position="546"/>
        <end position="583"/>
    </location>
</feature>
<dbReference type="InterPro" id="IPR011989">
    <property type="entry name" value="ARM-like"/>
</dbReference>
<dbReference type="InterPro" id="IPR021133">
    <property type="entry name" value="HEAT_type_2"/>
</dbReference>
<dbReference type="Proteomes" id="UP000220797">
    <property type="component" value="Unassembled WGS sequence"/>
</dbReference>
<dbReference type="VEuPathDB" id="PlasmoDB:PGAL8A_00024800"/>
<gene>
    <name evidence="2" type="ORF">PGAL8A_00024800</name>
</gene>
<dbReference type="RefSeq" id="XP_028530613.1">
    <property type="nucleotide sequence ID" value="XM_028674240.1"/>
</dbReference>
<dbReference type="Gene3D" id="1.25.10.10">
    <property type="entry name" value="Leucine-rich Repeat Variant"/>
    <property type="match status" value="1"/>
</dbReference>
<evidence type="ECO:0000313" key="2">
    <source>
        <dbReference type="EMBL" id="CRG97813.1"/>
    </source>
</evidence>
<accession>A0A1J1GZ24</accession>
<dbReference type="Gene3D" id="1.10.510.10">
    <property type="entry name" value="Transferase(Phosphotransferase) domain 1"/>
    <property type="match status" value="1"/>
</dbReference>
<organism evidence="2 3">
    <name type="scientific">Plasmodium gallinaceum</name>
    <dbReference type="NCBI Taxonomy" id="5849"/>
    <lineage>
        <taxon>Eukaryota</taxon>
        <taxon>Sar</taxon>
        <taxon>Alveolata</taxon>
        <taxon>Apicomplexa</taxon>
        <taxon>Aconoidasida</taxon>
        <taxon>Haemosporida</taxon>
        <taxon>Plasmodiidae</taxon>
        <taxon>Plasmodium</taxon>
        <taxon>Plasmodium (Haemamoeba)</taxon>
    </lineage>
</organism>
<dbReference type="SUPFAM" id="SSF48371">
    <property type="entry name" value="ARM repeat"/>
    <property type="match status" value="1"/>
</dbReference>
<keyword evidence="3" id="KW-1185">Reference proteome</keyword>
<dbReference type="AlphaFoldDB" id="A0A1J1GZ24"/>
<dbReference type="GO" id="GO:0016301">
    <property type="term" value="F:kinase activity"/>
    <property type="evidence" value="ECO:0007669"/>
    <property type="project" value="UniProtKB-KW"/>
</dbReference>
<dbReference type="OrthoDB" id="447103at2759"/>
<dbReference type="Gene3D" id="3.30.200.20">
    <property type="entry name" value="Phosphorylase Kinase, domain 1"/>
    <property type="match status" value="1"/>
</dbReference>
<comment type="caution">
    <text evidence="2">The sequence shown here is derived from an EMBL/GenBank/DDBJ whole genome shotgun (WGS) entry which is preliminary data.</text>
</comment>
<reference evidence="2" key="1">
    <citation type="submission" date="2015-04" db="EMBL/GenBank/DDBJ databases">
        <authorList>
            <consortium name="Pathogen Informatics"/>
        </authorList>
    </citation>
    <scope>NUCLEOTIDE SEQUENCE [LARGE SCALE GENOMIC DNA]</scope>
    <source>
        <strain evidence="2">8A</strain>
    </source>
</reference>
<dbReference type="PANTHER" id="PTHR12984:SF3">
    <property type="entry name" value="N-TERMINAL KINASE-LIKE PROTEIN"/>
    <property type="match status" value="1"/>
</dbReference>
<proteinExistence type="predicted"/>
<dbReference type="PROSITE" id="PS50077">
    <property type="entry name" value="HEAT_REPEAT"/>
    <property type="match status" value="1"/>
</dbReference>
<dbReference type="PANTHER" id="PTHR12984">
    <property type="entry name" value="SCY1-RELATED S/T PROTEIN KINASE-LIKE"/>
    <property type="match status" value="1"/>
</dbReference>
<dbReference type="InterPro" id="IPR011009">
    <property type="entry name" value="Kinase-like_dom_sf"/>
</dbReference>
<dbReference type="GeneID" id="39728771"/>
<sequence length="796" mass="93546">MLQYFVGKLFGDLPPNFNFIIGKKVEYKIKIGYYEIYEGFNKNNEEVSIFIYDKKSKEKNSIKRYITNHFNYSKKLIHPNILKVLYTYENDKRIYIVTEKCIPLIYEKIKSDPLWGIYEIINAVHFINTYNYIHCLINPLSVFVNSRGRWKLSLFDCIHEKNSSINNILNDIRDHLFYDYGFKLKFQNHIHSTNIDAYGLIILMIWSYKNYVSSTLCVDCSFSLDVKNDNTNNNSNIINNKISFNNYNKNSFLDDINNQDAYDLGENIFNIDVKNSKNCIPKNLHIIYDILSNYSSKEIDFNNIINSDNLKNNNIVNIMLFLTELHMKSKIEKNYFLEELFNNLDKISVDIKFQMILPELVQNIEISENVCNCLKIILNISKDLSPYDFQKFVYTTFVKYFSLTDRSIRYVLLENFHLIEKQLDSNNVNEIYEAYTYGFLDNNMSIKNESIKNFIYIFPKLKKSLRPSSINLLIGNLKENDCCIRTNTIICIAKISKYILEDKQNILENVYQIGLQDSFMQTRTATLQSIKFTYDQFSTRKFVSNILPLLISSLIDNNVNVRMYAFDALDHVLVQLRKDLLENCKNDNNNLADSIKTYKFMDKIKDIIKNKCESNTEINKKDDNSSIYKISEQKNSLNLNDLVDVNSNYDVNNNIDNDKNTNEINESIIDNNILLSNRNSKNNVSQTYSSEKNVTNKIVKNDFVTQKKLTNNYNYKNNMIGKQKSYCNINNKDLININVTELNEQKLLPNFQRNIEFNTIDKKLKKKVDIDIDDFFNEFDLKKENDNSKVKLSSLL</sequence>